<dbReference type="Pfam" id="PF06057">
    <property type="entry name" value="VirJ"/>
    <property type="match status" value="1"/>
</dbReference>
<dbReference type="InterPro" id="IPR010333">
    <property type="entry name" value="VirJ"/>
</dbReference>
<accession>A0A2C9CZZ1</accession>
<dbReference type="InterPro" id="IPR011225">
    <property type="entry name" value="IV_sec_VirJ"/>
</dbReference>
<dbReference type="InterPro" id="IPR029058">
    <property type="entry name" value="AB_hydrolase_fold"/>
</dbReference>
<dbReference type="Proteomes" id="UP000223606">
    <property type="component" value="Chromosome 1"/>
</dbReference>
<keyword evidence="3" id="KW-1185">Reference proteome</keyword>
<protein>
    <submittedName>
        <fullName evidence="2">Type IV secretory pathway, VirJ component</fullName>
    </submittedName>
</protein>
<evidence type="ECO:0000313" key="2">
    <source>
        <dbReference type="EMBL" id="SON53566.1"/>
    </source>
</evidence>
<dbReference type="EMBL" id="LT960614">
    <property type="protein sequence ID" value="SON53566.1"/>
    <property type="molecule type" value="Genomic_DNA"/>
</dbReference>
<gene>
    <name evidence="2" type="primary">virJ</name>
    <name evidence="2" type="ORF">HDIA_0025</name>
</gene>
<dbReference type="AlphaFoldDB" id="A0A2C9CZZ1"/>
<sequence length="493" mass="51885">MRRRFWIGTAAVACLLVVGAVAVGADRLGFHVPYVSRWLAGTTFAADDLSGVTLEEPKNGKVEGIVILVSDRGGIQPADRTLADGLLASGLATMTVDLDRWRAELDKRSDDCLYFDSAFEELAKDASRAMGLSDYFHPVIVGRGEGGVLAYSAVADAPDATVAGGVALDPAEALVTKIGGCPGAAVDPAPDGVGYVYGPQFDVVNDPMPAPFVFVSPTGQRSAMANSLEGQPKITLAEAPTVNARRETVIASALRIARTDAATASAPIIDLKPKTPAKALVVFFSGDGGWRDIDESIGTWLSHNGVHVVGVDSLRYFWAERTPDDMARDIQSIIERADPGGRLPVSLLGYSFGADTLPFAIPRLPQALQDRVSLIGLLSPEKKTGFEITVEGWFGSVAGDRDVVEAVRALPAEKVACLYGADDADDSACPMLAGDNAITIVKTEGGHHFDGDYESLARRLLQWATAGGPPRRTTSAAVLRPPLLTVAAPAPPA</sequence>
<dbReference type="SUPFAM" id="SSF53474">
    <property type="entry name" value="alpha/beta-Hydrolases"/>
    <property type="match status" value="1"/>
</dbReference>
<evidence type="ECO:0000313" key="3">
    <source>
        <dbReference type="Proteomes" id="UP000223606"/>
    </source>
</evidence>
<reference evidence="3" key="1">
    <citation type="submission" date="2017-09" db="EMBL/GenBank/DDBJ databases">
        <title>Genome sequence of Nannocystis excedens DSM 71.</title>
        <authorList>
            <person name="Blom J."/>
        </authorList>
    </citation>
    <scope>NUCLEOTIDE SEQUENCE [LARGE SCALE GENOMIC DNA]</scope>
    <source>
        <strain evidence="3">type strain: E19</strain>
    </source>
</reference>
<evidence type="ECO:0000259" key="1">
    <source>
        <dbReference type="Pfam" id="PF06057"/>
    </source>
</evidence>
<dbReference type="RefSeq" id="WP_157775084.1">
    <property type="nucleotide sequence ID" value="NZ_LT960614.1"/>
</dbReference>
<organism evidence="2 3">
    <name type="scientific">Hartmannibacter diazotrophicus</name>
    <dbReference type="NCBI Taxonomy" id="1482074"/>
    <lineage>
        <taxon>Bacteria</taxon>
        <taxon>Pseudomonadati</taxon>
        <taxon>Pseudomonadota</taxon>
        <taxon>Alphaproteobacteria</taxon>
        <taxon>Hyphomicrobiales</taxon>
        <taxon>Pleomorphomonadaceae</taxon>
        <taxon>Hartmannibacter</taxon>
    </lineage>
</organism>
<dbReference type="PIRSF" id="PIRSF029063">
    <property type="entry name" value="IV_sec_VirJ"/>
    <property type="match status" value="1"/>
</dbReference>
<proteinExistence type="predicted"/>
<feature type="domain" description="Bacterial virulence" evidence="1">
    <location>
        <begin position="280"/>
        <end position="462"/>
    </location>
</feature>
<dbReference type="Gene3D" id="3.40.50.1820">
    <property type="entry name" value="alpha/beta hydrolase"/>
    <property type="match status" value="2"/>
</dbReference>
<name>A0A2C9CZZ1_9HYPH</name>
<dbReference type="KEGG" id="hdi:HDIA_0025"/>
<dbReference type="OrthoDB" id="9807916at2"/>